<accession>A0A067CEW6</accession>
<feature type="non-terminal residue" evidence="2">
    <location>
        <position position="1"/>
    </location>
</feature>
<keyword evidence="1" id="KW-1133">Transmembrane helix</keyword>
<keyword evidence="1" id="KW-0812">Transmembrane</keyword>
<dbReference type="AlphaFoldDB" id="A0A067CEW6"/>
<dbReference type="KEGG" id="spar:SPRG_09187"/>
<evidence type="ECO:0000313" key="3">
    <source>
        <dbReference type="Proteomes" id="UP000030745"/>
    </source>
</evidence>
<gene>
    <name evidence="2" type="ORF">SPRG_09187</name>
</gene>
<feature type="transmembrane region" description="Helical" evidence="1">
    <location>
        <begin position="20"/>
        <end position="44"/>
    </location>
</feature>
<proteinExistence type="predicted"/>
<dbReference type="VEuPathDB" id="FungiDB:SPRG_09187"/>
<dbReference type="RefSeq" id="XP_012204009.1">
    <property type="nucleotide sequence ID" value="XM_012348619.1"/>
</dbReference>
<evidence type="ECO:0000313" key="2">
    <source>
        <dbReference type="EMBL" id="KDO25362.1"/>
    </source>
</evidence>
<name>A0A067CEW6_SAPPC</name>
<evidence type="ECO:0000256" key="1">
    <source>
        <dbReference type="SAM" id="Phobius"/>
    </source>
</evidence>
<dbReference type="Proteomes" id="UP000030745">
    <property type="component" value="Unassembled WGS sequence"/>
</dbReference>
<protein>
    <submittedName>
        <fullName evidence="2">Uncharacterized protein</fullName>
    </submittedName>
</protein>
<keyword evidence="1" id="KW-0472">Membrane</keyword>
<keyword evidence="3" id="KW-1185">Reference proteome</keyword>
<dbReference type="GeneID" id="24131374"/>
<reference evidence="2 3" key="1">
    <citation type="journal article" date="2013" name="PLoS Genet.">
        <title>Distinctive expansion of potential virulence genes in the genome of the oomycete fish pathogen Saprolegnia parasitica.</title>
        <authorList>
            <person name="Jiang R.H."/>
            <person name="de Bruijn I."/>
            <person name="Haas B.J."/>
            <person name="Belmonte R."/>
            <person name="Lobach L."/>
            <person name="Christie J."/>
            <person name="van den Ackerveken G."/>
            <person name="Bottin A."/>
            <person name="Bulone V."/>
            <person name="Diaz-Moreno S.M."/>
            <person name="Dumas B."/>
            <person name="Fan L."/>
            <person name="Gaulin E."/>
            <person name="Govers F."/>
            <person name="Grenville-Briggs L.J."/>
            <person name="Horner N.R."/>
            <person name="Levin J.Z."/>
            <person name="Mammella M."/>
            <person name="Meijer H.J."/>
            <person name="Morris P."/>
            <person name="Nusbaum C."/>
            <person name="Oome S."/>
            <person name="Phillips A.J."/>
            <person name="van Rooyen D."/>
            <person name="Rzeszutek E."/>
            <person name="Saraiva M."/>
            <person name="Secombes C.J."/>
            <person name="Seidl M.F."/>
            <person name="Snel B."/>
            <person name="Stassen J.H."/>
            <person name="Sykes S."/>
            <person name="Tripathy S."/>
            <person name="van den Berg H."/>
            <person name="Vega-Arreguin J.C."/>
            <person name="Wawra S."/>
            <person name="Young S.K."/>
            <person name="Zeng Q."/>
            <person name="Dieguez-Uribeondo J."/>
            <person name="Russ C."/>
            <person name="Tyler B.M."/>
            <person name="van West P."/>
        </authorList>
    </citation>
    <scope>NUCLEOTIDE SEQUENCE [LARGE SCALE GENOMIC DNA]</scope>
    <source>
        <strain evidence="2 3">CBS 223.65</strain>
    </source>
</reference>
<organism evidence="2 3">
    <name type="scientific">Saprolegnia parasitica (strain CBS 223.65)</name>
    <dbReference type="NCBI Taxonomy" id="695850"/>
    <lineage>
        <taxon>Eukaryota</taxon>
        <taxon>Sar</taxon>
        <taxon>Stramenopiles</taxon>
        <taxon>Oomycota</taxon>
        <taxon>Saprolegniomycetes</taxon>
        <taxon>Saprolegniales</taxon>
        <taxon>Saprolegniaceae</taxon>
        <taxon>Saprolegnia</taxon>
    </lineage>
</organism>
<sequence>AAELLDLRAEKRALGHEPIAVALLLHAIAHPLVLGAACAVLVIVEHTHGIVLPMDA</sequence>
<dbReference type="EMBL" id="KK583233">
    <property type="protein sequence ID" value="KDO25362.1"/>
    <property type="molecule type" value="Genomic_DNA"/>
</dbReference>